<sequence length="160" mass="18730">MTQISKLELKALVERLSLMYFGKNFNHDVFFNGHLRSTGGRMVFPKIGSRILKQKVFMEINPKLSDEDLPGIIKHELAHYDIFLTKGIHRENDRDFQNLLKQIDAPRYSPLHSQAKSFYIYQCTAAHHHEYSRHRKINLRKMRCGIDGATLKLVAEKHLK</sequence>
<keyword evidence="3" id="KW-1185">Reference proteome</keyword>
<dbReference type="Proteomes" id="UP000286907">
    <property type="component" value="Chromosome"/>
</dbReference>
<evidence type="ECO:0000313" key="2">
    <source>
        <dbReference type="EMBL" id="QAS69201.1"/>
    </source>
</evidence>
<evidence type="ECO:0000259" key="1">
    <source>
        <dbReference type="SMART" id="SM00731"/>
    </source>
</evidence>
<gene>
    <name evidence="2" type="ORF">DLJ48_01000</name>
</gene>
<dbReference type="RefSeq" id="WP_128685105.1">
    <property type="nucleotide sequence ID" value="NZ_CP029684.2"/>
</dbReference>
<proteinExistence type="predicted"/>
<protein>
    <submittedName>
        <fullName evidence="2">SprT family protein</fullName>
    </submittedName>
</protein>
<dbReference type="NCBIfam" id="NF003339">
    <property type="entry name" value="PRK04351.1"/>
    <property type="match status" value="1"/>
</dbReference>
<dbReference type="InterPro" id="IPR006640">
    <property type="entry name" value="SprT-like_domain"/>
</dbReference>
<accession>A0ABX5QKH2</accession>
<organism evidence="2 3">
    <name type="scientific">Oenococcus sicerae</name>
    <dbReference type="NCBI Taxonomy" id="2203724"/>
    <lineage>
        <taxon>Bacteria</taxon>
        <taxon>Bacillati</taxon>
        <taxon>Bacillota</taxon>
        <taxon>Bacilli</taxon>
        <taxon>Lactobacillales</taxon>
        <taxon>Lactobacillaceae</taxon>
        <taxon>Oenococcus</taxon>
    </lineage>
</organism>
<name>A0ABX5QKH2_9LACO</name>
<reference evidence="2 3" key="1">
    <citation type="journal article" date="2019" name="Syst. Appl. Microbiol.">
        <title>Oenococcus sicerae sp. nov., isolated from French cider.</title>
        <authorList>
            <person name="Cousin F.J."/>
            <person name="Le Guellec R."/>
            <person name="Chagnot C."/>
            <person name="Goux D."/>
            <person name="Dalmasso M."/>
            <person name="Laplace J.M."/>
            <person name="Cretenet M."/>
        </authorList>
    </citation>
    <scope>NUCLEOTIDE SEQUENCE [LARGE SCALE GENOMIC DNA]</scope>
    <source>
        <strain evidence="2 3">UCMA 15228</strain>
    </source>
</reference>
<feature type="domain" description="SprT-like" evidence="1">
    <location>
        <begin position="7"/>
        <end position="154"/>
    </location>
</feature>
<evidence type="ECO:0000313" key="3">
    <source>
        <dbReference type="Proteomes" id="UP000286907"/>
    </source>
</evidence>
<dbReference type="Pfam" id="PF10263">
    <property type="entry name" value="SprT-like"/>
    <property type="match status" value="1"/>
</dbReference>
<dbReference type="SMART" id="SM00731">
    <property type="entry name" value="SprT"/>
    <property type="match status" value="1"/>
</dbReference>
<dbReference type="EMBL" id="CP029684">
    <property type="protein sequence ID" value="QAS69201.1"/>
    <property type="molecule type" value="Genomic_DNA"/>
</dbReference>